<sequence length="655" mass="73853">MIKCTRSHKYYDYCFIDGPAVLDPTTSTFFAADPTGPTLVEKIKPYPRKFENSTMSRIKELTLISGPPGPKCQIQHTGPALVFSAGGYTGNVFHDFNDGFIPIFIVVHSILHDQAPILVISEARDWWVSRYADLLKIFSKHPIINLDNDTASHCFTSASVGLISHGLVTINPTLLHNPKTMVHFHAILDKAFGKHRRDSKPSTSRPRLVLLRRTLGVGRAILNQDDVRRAAEKVGFEVVIFEPTSTTDMHFAYDLISKSHAMVGVHGAALTHLLFMRPGAVFMQIVPLGTNWPAKVCYESPARAMGLQYIDYRIDVEESSLVHKYGKDDIVVKDPAAKIGSNWDILMKIYLKEQDVKLDLNRFTWFLKSAYGKAKKFMEKERVSSTSRFLKYAATTTTTYSAKTQAQPPQVEKVQPYPRKFEGFIMPHIKNLTLTSGPQSPPCKVRHSVPALVFSAGGYTGNFFHDFNDGFIPLFITVNTIFPDQDIVIVVSEAPNWWPRKLIKEVGFEVIMFNPKRMTPLHESYALLNSSHAMIGVHGAALTHSFFLRPGSVFVQVVPIGIEWGAYAFFGRMARALDLEYSEYKIGVNESSLVDKYGKENLLLKDPFALQKTGWPPEVMNIYLKEQNVKLDLERFKSCLKKAYTKATRFMEKNG</sequence>
<reference evidence="7" key="2">
    <citation type="submission" date="2019-10" db="EMBL/GenBank/DDBJ databases">
        <title>A de novo genome assembly of a pear dwarfing rootstock.</title>
        <authorList>
            <person name="Wang F."/>
            <person name="Wang J."/>
            <person name="Li S."/>
            <person name="Zhang Y."/>
            <person name="Fang M."/>
            <person name="Ma L."/>
            <person name="Zhao Y."/>
            <person name="Jiang S."/>
        </authorList>
    </citation>
    <scope>NUCLEOTIDE SEQUENCE [LARGE SCALE GENOMIC DNA]</scope>
</reference>
<comment type="caution">
    <text evidence="6">The sequence shown here is derived from an EMBL/GenBank/DDBJ whole genome shotgun (WGS) entry which is preliminary data.</text>
</comment>
<dbReference type="Proteomes" id="UP000327157">
    <property type="component" value="Chromosome 16"/>
</dbReference>
<reference evidence="6 7" key="1">
    <citation type="submission" date="2019-09" db="EMBL/GenBank/DDBJ databases">
        <authorList>
            <person name="Ou C."/>
        </authorList>
    </citation>
    <scope>NUCLEOTIDE SEQUENCE [LARGE SCALE GENOMIC DNA]</scope>
    <source>
        <strain evidence="6">S2</strain>
        <tissue evidence="6">Leaf</tissue>
    </source>
</reference>
<dbReference type="PANTHER" id="PTHR20961">
    <property type="entry name" value="GLYCOSYLTRANSFERASE"/>
    <property type="match status" value="1"/>
</dbReference>
<protein>
    <submittedName>
        <fullName evidence="6">EGF domain-specific O-linked N-acetylglucosamine transferase-like</fullName>
    </submittedName>
</protein>
<dbReference type="GO" id="GO:0016763">
    <property type="term" value="F:pentosyltransferase activity"/>
    <property type="evidence" value="ECO:0007669"/>
    <property type="project" value="UniProtKB-ARBA"/>
</dbReference>
<evidence type="ECO:0000313" key="6">
    <source>
        <dbReference type="EMBL" id="KAB2624492.1"/>
    </source>
</evidence>
<name>A0A5N5HEH7_9ROSA</name>
<keyword evidence="7" id="KW-1185">Reference proteome</keyword>
<evidence type="ECO:0000256" key="3">
    <source>
        <dbReference type="ARBA" id="ARBA00022679"/>
    </source>
</evidence>
<keyword evidence="3 6" id="KW-0808">Transferase</keyword>
<evidence type="ECO:0000313" key="7">
    <source>
        <dbReference type="Proteomes" id="UP000327157"/>
    </source>
</evidence>
<dbReference type="Pfam" id="PF04577">
    <property type="entry name" value="Glyco_transf_61"/>
    <property type="match status" value="2"/>
</dbReference>
<dbReference type="GO" id="GO:0000139">
    <property type="term" value="C:Golgi membrane"/>
    <property type="evidence" value="ECO:0007669"/>
    <property type="project" value="UniProtKB-SubCell"/>
</dbReference>
<accession>A0A5N5HEH7</accession>
<gene>
    <name evidence="6" type="ORF">D8674_016152</name>
</gene>
<evidence type="ECO:0000256" key="2">
    <source>
        <dbReference type="ARBA" id="ARBA00022676"/>
    </source>
</evidence>
<dbReference type="InterPro" id="IPR049625">
    <property type="entry name" value="Glyco_transf_61_cat"/>
</dbReference>
<evidence type="ECO:0000256" key="4">
    <source>
        <dbReference type="ARBA" id="ARBA00023180"/>
    </source>
</evidence>
<reference evidence="6 7" key="3">
    <citation type="submission" date="2019-11" db="EMBL/GenBank/DDBJ databases">
        <title>A de novo genome assembly of a pear dwarfing rootstock.</title>
        <authorList>
            <person name="Wang F."/>
            <person name="Wang J."/>
            <person name="Li S."/>
            <person name="Zhang Y."/>
            <person name="Fang M."/>
            <person name="Ma L."/>
            <person name="Zhao Y."/>
            <person name="Jiang S."/>
        </authorList>
    </citation>
    <scope>NUCLEOTIDE SEQUENCE [LARGE SCALE GENOMIC DNA]</scope>
    <source>
        <strain evidence="6">S2</strain>
        <tissue evidence="6">Leaf</tissue>
    </source>
</reference>
<evidence type="ECO:0000256" key="1">
    <source>
        <dbReference type="ARBA" id="ARBA00004323"/>
    </source>
</evidence>
<dbReference type="EMBL" id="SMOL01000160">
    <property type="protein sequence ID" value="KAB2624492.1"/>
    <property type="molecule type" value="Genomic_DNA"/>
</dbReference>
<keyword evidence="2" id="KW-0328">Glycosyltransferase</keyword>
<organism evidence="6 7">
    <name type="scientific">Pyrus ussuriensis x Pyrus communis</name>
    <dbReference type="NCBI Taxonomy" id="2448454"/>
    <lineage>
        <taxon>Eukaryota</taxon>
        <taxon>Viridiplantae</taxon>
        <taxon>Streptophyta</taxon>
        <taxon>Embryophyta</taxon>
        <taxon>Tracheophyta</taxon>
        <taxon>Spermatophyta</taxon>
        <taxon>Magnoliopsida</taxon>
        <taxon>eudicotyledons</taxon>
        <taxon>Gunneridae</taxon>
        <taxon>Pentapetalae</taxon>
        <taxon>rosids</taxon>
        <taxon>fabids</taxon>
        <taxon>Rosales</taxon>
        <taxon>Rosaceae</taxon>
        <taxon>Amygdaloideae</taxon>
        <taxon>Maleae</taxon>
        <taxon>Pyrus</taxon>
    </lineage>
</organism>
<feature type="domain" description="Glycosyltransferase 61 catalytic" evidence="5">
    <location>
        <begin position="176"/>
        <end position="282"/>
    </location>
</feature>
<comment type="subcellular location">
    <subcellularLocation>
        <location evidence="1">Golgi apparatus membrane</location>
        <topology evidence="1">Single-pass type II membrane protein</topology>
    </subcellularLocation>
</comment>
<dbReference type="InterPro" id="IPR007657">
    <property type="entry name" value="Glycosyltransferase_61"/>
</dbReference>
<keyword evidence="4" id="KW-0325">Glycoprotein</keyword>
<dbReference type="PANTHER" id="PTHR20961:SF98">
    <property type="entry name" value="GLYCOSYLTRANSFERASE"/>
    <property type="match status" value="1"/>
</dbReference>
<feature type="domain" description="Glycosyltransferase 61 catalytic" evidence="5">
    <location>
        <begin position="502"/>
        <end position="555"/>
    </location>
</feature>
<evidence type="ECO:0000259" key="5">
    <source>
        <dbReference type="Pfam" id="PF04577"/>
    </source>
</evidence>
<proteinExistence type="predicted"/>
<dbReference type="OrthoDB" id="529273at2759"/>
<dbReference type="AlphaFoldDB" id="A0A5N5HEH7"/>